<dbReference type="KEGG" id="saal:L336_0951"/>
<organism evidence="1 2">
    <name type="scientific">Candidatus Saccharimonas aalborgensis</name>
    <dbReference type="NCBI Taxonomy" id="1332188"/>
    <lineage>
        <taxon>Bacteria</taxon>
        <taxon>Candidatus Saccharimonadota</taxon>
        <taxon>Candidatus Saccharimonadia</taxon>
        <taxon>Candidatus Saccharimonadales</taxon>
        <taxon>Candidatus Saccharimonadaceae</taxon>
        <taxon>Candidatus Saccharimonas</taxon>
    </lineage>
</organism>
<accession>R4PWJ8</accession>
<dbReference type="AlphaFoldDB" id="R4PWJ8"/>
<dbReference type="RefSeq" id="WP_015642100.1">
    <property type="nucleotide sequence ID" value="NC_021219.1"/>
</dbReference>
<sequence length="173" mass="19266">MDRSLPRAFVVLGDVGRVHGDALITAVMAPEPWNGLTDEVIYRTRGQDFHRILRQHLRTSRFADTVVVSVRRQAGWSWSTIVFVVDQRDDHSGMSLQLRRGLVTASDHGLTRVVVPVMGANYCDMSDSSLVEALGDIAGPTVRECNDARSRLREIVVVTDDTRVALELGQLLR</sequence>
<proteinExistence type="predicted"/>
<gene>
    <name evidence="1" type="ORF">L336_0951</name>
</gene>
<dbReference type="Proteomes" id="UP000013893">
    <property type="component" value="Chromosome"/>
</dbReference>
<dbReference type="EMBL" id="CP005957">
    <property type="protein sequence ID" value="AGL62650.1"/>
    <property type="molecule type" value="Genomic_DNA"/>
</dbReference>
<keyword evidence="2" id="KW-1185">Reference proteome</keyword>
<name>R4PWJ8_9BACT</name>
<dbReference type="HOGENOM" id="CLU_1544830_0_0_0"/>
<reference evidence="1 2" key="1">
    <citation type="journal article" date="2013" name="Nat. Biotechnol.">
        <title>Genome sequences of rare, uncultured bacteria obtained by differential coverage binning of multiple metagenomes.</title>
        <authorList>
            <person name="Albertsen M."/>
            <person name="Hugenholtz P."/>
            <person name="Skarshewski A."/>
            <person name="Nielsen K.L."/>
            <person name="Tyson G.W."/>
            <person name="Nielsen P.H."/>
        </authorList>
    </citation>
    <scope>NUCLEOTIDE SEQUENCE [LARGE SCALE GENOMIC DNA]</scope>
    <source>
        <strain evidence="1">TM71</strain>
    </source>
</reference>
<evidence type="ECO:0008006" key="3">
    <source>
        <dbReference type="Google" id="ProtNLM"/>
    </source>
</evidence>
<protein>
    <recommendedName>
        <fullName evidence="3">Macro domain-containing protein</fullName>
    </recommendedName>
</protein>
<evidence type="ECO:0000313" key="2">
    <source>
        <dbReference type="Proteomes" id="UP000013893"/>
    </source>
</evidence>
<evidence type="ECO:0000313" key="1">
    <source>
        <dbReference type="EMBL" id="AGL62650.1"/>
    </source>
</evidence>